<dbReference type="GO" id="GO:0009306">
    <property type="term" value="P:protein secretion"/>
    <property type="evidence" value="ECO:0007669"/>
    <property type="project" value="InterPro"/>
</dbReference>
<feature type="transmembrane region" description="Helical" evidence="3">
    <location>
        <begin position="143"/>
        <end position="165"/>
    </location>
</feature>
<dbReference type="RefSeq" id="WP_155097381.1">
    <property type="nucleotide sequence ID" value="NZ_WMIE01000025.1"/>
</dbReference>
<dbReference type="Proteomes" id="UP000478183">
    <property type="component" value="Unassembled WGS sequence"/>
</dbReference>
<organism evidence="4 5">
    <name type="scientific">Paracoccus aestuariivivens</name>
    <dbReference type="NCBI Taxonomy" id="1820333"/>
    <lineage>
        <taxon>Bacteria</taxon>
        <taxon>Pseudomonadati</taxon>
        <taxon>Pseudomonadota</taxon>
        <taxon>Alphaproteobacteria</taxon>
        <taxon>Rhodobacterales</taxon>
        <taxon>Paracoccaceae</taxon>
        <taxon>Paracoccus</taxon>
    </lineage>
</organism>
<dbReference type="EMBL" id="WMIE01000025">
    <property type="protein sequence ID" value="MTH80030.1"/>
    <property type="molecule type" value="Genomic_DNA"/>
</dbReference>
<keyword evidence="3" id="KW-0812">Transmembrane</keyword>
<evidence type="ECO:0000313" key="5">
    <source>
        <dbReference type="Proteomes" id="UP000478183"/>
    </source>
</evidence>
<gene>
    <name evidence="4" type="primary">flhB</name>
    <name evidence="4" type="ORF">GL286_20200</name>
</gene>
<dbReference type="PANTHER" id="PTHR30531">
    <property type="entry name" value="FLAGELLAR BIOSYNTHETIC PROTEIN FLHB"/>
    <property type="match status" value="1"/>
</dbReference>
<name>A0A6L6JDG3_9RHOB</name>
<keyword evidence="4" id="KW-0966">Cell projection</keyword>
<dbReference type="Pfam" id="PF01312">
    <property type="entry name" value="Bac_export_2"/>
    <property type="match status" value="1"/>
</dbReference>
<keyword evidence="5" id="KW-1185">Reference proteome</keyword>
<evidence type="ECO:0000256" key="3">
    <source>
        <dbReference type="SAM" id="Phobius"/>
    </source>
</evidence>
<dbReference type="PANTHER" id="PTHR30531:SF12">
    <property type="entry name" value="FLAGELLAR BIOSYNTHETIC PROTEIN FLHB"/>
    <property type="match status" value="1"/>
</dbReference>
<dbReference type="InterPro" id="IPR006135">
    <property type="entry name" value="T3SS_substrate_exporter"/>
</dbReference>
<keyword evidence="3" id="KW-0472">Membrane</keyword>
<sequence>MSGEDEDDDKQFDATEQKLRRAREEGDIPRSQELNSTLTYIGLWGAFALATAWLIPDWVAMAARALGTEQWPDGSSESAMDLVHGIVMQTGFSTVIFLALLALPVLVGLIVQRAIVFTPKKLVPDINRINPLKNAGQKFGPSGLASFAISVAKVIFVTVGGWLLYRSLFGWIMSSAAMGETQWMVGVSTILQKAITLAIGIGVVFAGIDLIWKRFEFMRRHRMSRKEMQDEYKDSEGDPHFKAARRQKGIDIVMNAMLADVERADVVIVNPTHYAVALEWKRGNGRAPVCLAKGVDEVARRIRERADEHRVPIWSDPPCARALHASVEIGEEIRSDQFAPVAAAIRFAEAMRKKARSGWANAPINPNGPTR</sequence>
<evidence type="ECO:0000256" key="2">
    <source>
        <dbReference type="SAM" id="MobiDB-lite"/>
    </source>
</evidence>
<keyword evidence="3" id="KW-1133">Transmembrane helix</keyword>
<keyword evidence="4" id="KW-0282">Flagellum</keyword>
<protein>
    <submittedName>
        <fullName evidence="4">Flagellar type III secretion system protein FlhB</fullName>
    </submittedName>
</protein>
<evidence type="ECO:0000313" key="4">
    <source>
        <dbReference type="EMBL" id="MTH80030.1"/>
    </source>
</evidence>
<dbReference type="Gene3D" id="6.10.250.2080">
    <property type="match status" value="1"/>
</dbReference>
<feature type="compositionally biased region" description="Acidic residues" evidence="2">
    <location>
        <begin position="1"/>
        <end position="10"/>
    </location>
</feature>
<feature type="transmembrane region" description="Helical" evidence="3">
    <location>
        <begin position="37"/>
        <end position="55"/>
    </location>
</feature>
<comment type="similarity">
    <text evidence="1">Belongs to the type III secretion exporter family.</text>
</comment>
<feature type="transmembrane region" description="Helical" evidence="3">
    <location>
        <begin position="86"/>
        <end position="111"/>
    </location>
</feature>
<reference evidence="4 5" key="1">
    <citation type="submission" date="2019-11" db="EMBL/GenBank/DDBJ databases">
        <authorList>
            <person name="Dong K."/>
        </authorList>
    </citation>
    <scope>NUCLEOTIDE SEQUENCE [LARGE SCALE GENOMIC DNA]</scope>
    <source>
        <strain evidence="4 5">NBRC 111993</strain>
    </source>
</reference>
<feature type="region of interest" description="Disordered" evidence="2">
    <location>
        <begin position="1"/>
        <end position="26"/>
    </location>
</feature>
<accession>A0A6L6JDG3</accession>
<feature type="compositionally biased region" description="Basic and acidic residues" evidence="2">
    <location>
        <begin position="11"/>
        <end position="26"/>
    </location>
</feature>
<evidence type="ECO:0000256" key="1">
    <source>
        <dbReference type="ARBA" id="ARBA00010690"/>
    </source>
</evidence>
<dbReference type="Gene3D" id="3.40.1690.10">
    <property type="entry name" value="secretion proteins EscU"/>
    <property type="match status" value="1"/>
</dbReference>
<dbReference type="InterPro" id="IPR029025">
    <property type="entry name" value="T3SS_substrate_exporter_C"/>
</dbReference>
<dbReference type="OrthoDB" id="9807950at2"/>
<proteinExistence type="inferred from homology"/>
<dbReference type="PRINTS" id="PR00950">
    <property type="entry name" value="TYPE3IMSPROT"/>
</dbReference>
<dbReference type="SUPFAM" id="SSF160544">
    <property type="entry name" value="EscU C-terminal domain-like"/>
    <property type="match status" value="1"/>
</dbReference>
<dbReference type="AlphaFoldDB" id="A0A6L6JDG3"/>
<comment type="caution">
    <text evidence="4">The sequence shown here is derived from an EMBL/GenBank/DDBJ whole genome shotgun (WGS) entry which is preliminary data.</text>
</comment>
<feature type="transmembrane region" description="Helical" evidence="3">
    <location>
        <begin position="190"/>
        <end position="212"/>
    </location>
</feature>
<keyword evidence="4" id="KW-0969">Cilium</keyword>
<dbReference type="GO" id="GO:0005886">
    <property type="term" value="C:plasma membrane"/>
    <property type="evidence" value="ECO:0007669"/>
    <property type="project" value="TreeGrafter"/>
</dbReference>